<sequence length="82" mass="9289">MDRIHLLEQIRIRARELVEEFLPSSANLDLEAIIGERRQEVDADAYRLFVSVRAILREEGMPDCETATEAGQIMALLNSCSV</sequence>
<name>A0A7W9WRS2_9BURK</name>
<dbReference type="EMBL" id="JACHBW010000009">
    <property type="protein sequence ID" value="MBB6103500.1"/>
    <property type="molecule type" value="Genomic_DNA"/>
</dbReference>
<protein>
    <submittedName>
        <fullName evidence="1">Uncharacterized protein</fullName>
    </submittedName>
</protein>
<dbReference type="AlphaFoldDB" id="A0A7W9WRS2"/>
<organism evidence="1 2">
    <name type="scientific">Paraburkholderia bannensis</name>
    <dbReference type="NCBI Taxonomy" id="765414"/>
    <lineage>
        <taxon>Bacteria</taxon>
        <taxon>Pseudomonadati</taxon>
        <taxon>Pseudomonadota</taxon>
        <taxon>Betaproteobacteria</taxon>
        <taxon>Burkholderiales</taxon>
        <taxon>Burkholderiaceae</taxon>
        <taxon>Paraburkholderia</taxon>
    </lineage>
</organism>
<comment type="caution">
    <text evidence="1">The sequence shown here is derived from an EMBL/GenBank/DDBJ whole genome shotgun (WGS) entry which is preliminary data.</text>
</comment>
<reference evidence="1 2" key="1">
    <citation type="submission" date="2020-08" db="EMBL/GenBank/DDBJ databases">
        <title>Above-ground endophytic microbial communities from plants in different locations in the United States.</title>
        <authorList>
            <person name="Frank C."/>
        </authorList>
    </citation>
    <scope>NUCLEOTIDE SEQUENCE [LARGE SCALE GENOMIC DNA]</scope>
    <source>
        <strain evidence="1 2">WP4_2_2</strain>
    </source>
</reference>
<evidence type="ECO:0000313" key="1">
    <source>
        <dbReference type="EMBL" id="MBB6103500.1"/>
    </source>
</evidence>
<dbReference type="Proteomes" id="UP000571554">
    <property type="component" value="Unassembled WGS sequence"/>
</dbReference>
<evidence type="ECO:0000313" key="2">
    <source>
        <dbReference type="Proteomes" id="UP000571554"/>
    </source>
</evidence>
<dbReference type="RefSeq" id="WP_183725022.1">
    <property type="nucleotide sequence ID" value="NZ_JACHBW010000009.1"/>
</dbReference>
<proteinExistence type="predicted"/>
<gene>
    <name evidence="1" type="ORF">F4827_003355</name>
</gene>
<accession>A0A7W9WRS2</accession>
<keyword evidence="2" id="KW-1185">Reference proteome</keyword>